<dbReference type="PROSITE" id="PS50931">
    <property type="entry name" value="HTH_LYSR"/>
    <property type="match status" value="1"/>
</dbReference>
<evidence type="ECO:0000313" key="6">
    <source>
        <dbReference type="EMBL" id="MBB3168295.1"/>
    </source>
</evidence>
<comment type="similarity">
    <text evidence="1">Belongs to the LysR transcriptional regulatory family.</text>
</comment>
<dbReference type="RefSeq" id="WP_183909787.1">
    <property type="nucleotide sequence ID" value="NZ_JACHXZ010000002.1"/>
</dbReference>
<proteinExistence type="inferred from homology"/>
<dbReference type="GO" id="GO:0003700">
    <property type="term" value="F:DNA-binding transcription factor activity"/>
    <property type="evidence" value="ECO:0007669"/>
    <property type="project" value="InterPro"/>
</dbReference>
<feature type="domain" description="HTH lysR-type" evidence="5">
    <location>
        <begin position="6"/>
        <end position="63"/>
    </location>
</feature>
<dbReference type="GO" id="GO:0003677">
    <property type="term" value="F:DNA binding"/>
    <property type="evidence" value="ECO:0007669"/>
    <property type="project" value="UniProtKB-KW"/>
</dbReference>
<dbReference type="InterPro" id="IPR005119">
    <property type="entry name" value="LysR_subst-bd"/>
</dbReference>
<evidence type="ECO:0000256" key="2">
    <source>
        <dbReference type="ARBA" id="ARBA00023015"/>
    </source>
</evidence>
<dbReference type="EMBL" id="JACHXZ010000002">
    <property type="protein sequence ID" value="MBB3168295.1"/>
    <property type="molecule type" value="Genomic_DNA"/>
</dbReference>
<evidence type="ECO:0000259" key="5">
    <source>
        <dbReference type="PROSITE" id="PS50931"/>
    </source>
</evidence>
<dbReference type="AlphaFoldDB" id="A0A839USD7"/>
<dbReference type="InterPro" id="IPR036388">
    <property type="entry name" value="WH-like_DNA-bd_sf"/>
</dbReference>
<protein>
    <submittedName>
        <fullName evidence="6">DNA-binding transcriptional LysR family regulator</fullName>
    </submittedName>
</protein>
<dbReference type="PANTHER" id="PTHR30118">
    <property type="entry name" value="HTH-TYPE TRANSCRIPTIONAL REGULATOR LEUO-RELATED"/>
    <property type="match status" value="1"/>
</dbReference>
<dbReference type="InterPro" id="IPR050389">
    <property type="entry name" value="LysR-type_TF"/>
</dbReference>
<dbReference type="InterPro" id="IPR036390">
    <property type="entry name" value="WH_DNA-bd_sf"/>
</dbReference>
<evidence type="ECO:0000256" key="1">
    <source>
        <dbReference type="ARBA" id="ARBA00009437"/>
    </source>
</evidence>
<evidence type="ECO:0000256" key="3">
    <source>
        <dbReference type="ARBA" id="ARBA00023125"/>
    </source>
</evidence>
<keyword evidence="4" id="KW-0804">Transcription</keyword>
<dbReference type="SUPFAM" id="SSF53850">
    <property type="entry name" value="Periplasmic binding protein-like II"/>
    <property type="match status" value="1"/>
</dbReference>
<dbReference type="Pfam" id="PF00126">
    <property type="entry name" value="HTH_1"/>
    <property type="match status" value="1"/>
</dbReference>
<dbReference type="Gene3D" id="1.10.10.10">
    <property type="entry name" value="Winged helix-like DNA-binding domain superfamily/Winged helix DNA-binding domain"/>
    <property type="match status" value="1"/>
</dbReference>
<accession>A0A839USD7</accession>
<dbReference type="PANTHER" id="PTHR30118:SF15">
    <property type="entry name" value="TRANSCRIPTIONAL REGULATORY PROTEIN"/>
    <property type="match status" value="1"/>
</dbReference>
<evidence type="ECO:0000256" key="4">
    <source>
        <dbReference type="ARBA" id="ARBA00023163"/>
    </source>
</evidence>
<comment type="caution">
    <text evidence="6">The sequence shown here is derived from an EMBL/GenBank/DDBJ whole genome shotgun (WGS) entry which is preliminary data.</text>
</comment>
<sequence>MNINRVDLNLLVYLDVLLRERNVTKAANHLGLSQPAMSNGLRRLRDLFEDPLLVRTSEGMTPTERALSLQPVIRDVLANVEKAVQPQSDFDPSASDRVYRIMASDYAEAVLFPQVLTRLRQEAPGVTLDIMTPSDVSFLDVEQGKVDMVINRFDSMPQSFHQTTLWKDGFSCMFSADNPIKDRFSLEAYLQAQHVWVSKTGMGVGVGVNPRDVQRLGWVDEALAKQGKKRRISVFTRHYQAAMLLAEQKDLIVTIPSKAAKLHADNKKVVVADPPFEVPQFELKMAWSPLLQNNAAHQWMRRLIVDVAHRNH</sequence>
<keyword evidence="2" id="KW-0805">Transcription regulation</keyword>
<dbReference type="Pfam" id="PF03466">
    <property type="entry name" value="LysR_substrate"/>
    <property type="match status" value="1"/>
</dbReference>
<organism evidence="6 7">
    <name type="scientific">Simiduia aestuariiviva</name>
    <dbReference type="NCBI Taxonomy" id="1510459"/>
    <lineage>
        <taxon>Bacteria</taxon>
        <taxon>Pseudomonadati</taxon>
        <taxon>Pseudomonadota</taxon>
        <taxon>Gammaproteobacteria</taxon>
        <taxon>Cellvibrionales</taxon>
        <taxon>Cellvibrionaceae</taxon>
        <taxon>Simiduia</taxon>
    </lineage>
</organism>
<dbReference type="Gene3D" id="3.40.190.10">
    <property type="entry name" value="Periplasmic binding protein-like II"/>
    <property type="match status" value="2"/>
</dbReference>
<dbReference type="Proteomes" id="UP000559987">
    <property type="component" value="Unassembled WGS sequence"/>
</dbReference>
<dbReference type="InterPro" id="IPR000847">
    <property type="entry name" value="LysR_HTH_N"/>
</dbReference>
<gene>
    <name evidence="6" type="ORF">FHS30_001479</name>
</gene>
<keyword evidence="3 6" id="KW-0238">DNA-binding</keyword>
<name>A0A839USD7_9GAMM</name>
<dbReference type="CDD" id="cd08417">
    <property type="entry name" value="PBP2_Nitroaromatics_like"/>
    <property type="match status" value="1"/>
</dbReference>
<dbReference type="PRINTS" id="PR00039">
    <property type="entry name" value="HTHLYSR"/>
</dbReference>
<dbReference type="InterPro" id="IPR037402">
    <property type="entry name" value="YidZ_PBP2"/>
</dbReference>
<keyword evidence="7" id="KW-1185">Reference proteome</keyword>
<reference evidence="6 7" key="1">
    <citation type="submission" date="2020-08" db="EMBL/GenBank/DDBJ databases">
        <title>Genomic Encyclopedia of Type Strains, Phase III (KMG-III): the genomes of soil and plant-associated and newly described type strains.</title>
        <authorList>
            <person name="Whitman W."/>
        </authorList>
    </citation>
    <scope>NUCLEOTIDE SEQUENCE [LARGE SCALE GENOMIC DNA]</scope>
    <source>
        <strain evidence="6 7">CECT 8571</strain>
    </source>
</reference>
<dbReference type="SUPFAM" id="SSF46785">
    <property type="entry name" value="Winged helix' DNA-binding domain"/>
    <property type="match status" value="1"/>
</dbReference>
<evidence type="ECO:0000313" key="7">
    <source>
        <dbReference type="Proteomes" id="UP000559987"/>
    </source>
</evidence>